<name>A0A6H9WT71_9MICO</name>
<feature type="binding site" evidence="4">
    <location>
        <begin position="202"/>
        <end position="205"/>
    </location>
    <ligand>
        <name>substrate</name>
    </ligand>
</feature>
<dbReference type="InterPro" id="IPR050320">
    <property type="entry name" value="N5-glutamine_MTase"/>
</dbReference>
<evidence type="ECO:0000313" key="7">
    <source>
        <dbReference type="Proteomes" id="UP000431744"/>
    </source>
</evidence>
<proteinExistence type="inferred from homology"/>
<keyword evidence="7" id="KW-1185">Reference proteome</keyword>
<dbReference type="InterPro" id="IPR002052">
    <property type="entry name" value="DNA_methylase_N6_adenine_CS"/>
</dbReference>
<dbReference type="NCBIfam" id="TIGR03534">
    <property type="entry name" value="RF_mod_PrmC"/>
    <property type="match status" value="1"/>
</dbReference>
<dbReference type="InterPro" id="IPR004556">
    <property type="entry name" value="HemK-like"/>
</dbReference>
<dbReference type="InterPro" id="IPR029063">
    <property type="entry name" value="SAM-dependent_MTases_sf"/>
</dbReference>
<dbReference type="AlphaFoldDB" id="A0A6H9WT71"/>
<dbReference type="EMBL" id="WBJY01000001">
    <property type="protein sequence ID" value="KAB1649885.1"/>
    <property type="molecule type" value="Genomic_DNA"/>
</dbReference>
<evidence type="ECO:0000259" key="5">
    <source>
        <dbReference type="Pfam" id="PF17827"/>
    </source>
</evidence>
<evidence type="ECO:0000256" key="2">
    <source>
        <dbReference type="ARBA" id="ARBA00022679"/>
    </source>
</evidence>
<dbReference type="GO" id="GO:0032259">
    <property type="term" value="P:methylation"/>
    <property type="evidence" value="ECO:0007669"/>
    <property type="project" value="UniProtKB-KW"/>
</dbReference>
<dbReference type="InterPro" id="IPR040758">
    <property type="entry name" value="PrmC_N"/>
</dbReference>
<keyword evidence="3 4" id="KW-0949">S-adenosyl-L-methionine</keyword>
<keyword evidence="1 4" id="KW-0489">Methyltransferase</keyword>
<evidence type="ECO:0000313" key="6">
    <source>
        <dbReference type="EMBL" id="KAB1649885.1"/>
    </source>
</evidence>
<evidence type="ECO:0000256" key="3">
    <source>
        <dbReference type="ARBA" id="ARBA00022691"/>
    </source>
</evidence>
<feature type="domain" description="Release factor glutamine methyltransferase N-terminal" evidence="5">
    <location>
        <begin position="8"/>
        <end position="79"/>
    </location>
</feature>
<dbReference type="Gene3D" id="3.40.50.150">
    <property type="entry name" value="Vaccinia Virus protein VP39"/>
    <property type="match status" value="1"/>
</dbReference>
<dbReference type="SUPFAM" id="SSF53335">
    <property type="entry name" value="S-adenosyl-L-methionine-dependent methyltransferases"/>
    <property type="match status" value="1"/>
</dbReference>
<protein>
    <recommendedName>
        <fullName evidence="4">Release factor glutamine methyltransferase</fullName>
        <shortName evidence="4">RF MTase</shortName>
        <ecNumber evidence="4">2.1.1.297</ecNumber>
    </recommendedName>
    <alternativeName>
        <fullName evidence="4">N5-glutamine methyltransferase PrmC</fullName>
    </alternativeName>
    <alternativeName>
        <fullName evidence="4">Protein-(glutamine-N5) MTase PrmC</fullName>
    </alternativeName>
    <alternativeName>
        <fullName evidence="4">Protein-glutamine N-methyltransferase PrmC</fullName>
    </alternativeName>
</protein>
<dbReference type="OrthoDB" id="9800643at2"/>
<feature type="binding site" evidence="4">
    <location>
        <position position="156"/>
    </location>
    <ligand>
        <name>S-adenosyl-L-methionine</name>
        <dbReference type="ChEBI" id="CHEBI:59789"/>
    </ligand>
</feature>
<reference evidence="6 7" key="1">
    <citation type="submission" date="2019-09" db="EMBL/GenBank/DDBJ databases">
        <title>Phylogeny of genus Pseudoclavibacter and closely related genus.</title>
        <authorList>
            <person name="Li Y."/>
        </authorList>
    </citation>
    <scope>NUCLEOTIDE SEQUENCE [LARGE SCALE GENOMIC DNA]</scope>
    <source>
        <strain evidence="6 7">EGI 60007</strain>
    </source>
</reference>
<feature type="binding site" evidence="4">
    <location>
        <begin position="126"/>
        <end position="130"/>
    </location>
    <ligand>
        <name>S-adenosyl-L-methionine</name>
        <dbReference type="ChEBI" id="CHEBI:59789"/>
    </ligand>
</feature>
<comment type="function">
    <text evidence="4">Methylates the class 1 translation termination release factors RF1/PrfA and RF2/PrfB on the glutamine residue of the universally conserved GGQ motif.</text>
</comment>
<dbReference type="NCBIfam" id="TIGR00536">
    <property type="entry name" value="hemK_fam"/>
    <property type="match status" value="1"/>
</dbReference>
<dbReference type="InterPro" id="IPR019874">
    <property type="entry name" value="RF_methyltr_PrmC"/>
</dbReference>
<keyword evidence="2 4" id="KW-0808">Transferase</keyword>
<dbReference type="Gene3D" id="1.10.8.10">
    <property type="entry name" value="DNA helicase RuvA subunit, C-terminal domain"/>
    <property type="match status" value="1"/>
</dbReference>
<organism evidence="6 7">
    <name type="scientific">Pseudoclavibacter endophyticus</name>
    <dbReference type="NCBI Taxonomy" id="1778590"/>
    <lineage>
        <taxon>Bacteria</taxon>
        <taxon>Bacillati</taxon>
        <taxon>Actinomycetota</taxon>
        <taxon>Actinomycetes</taxon>
        <taxon>Micrococcales</taxon>
        <taxon>Microbacteriaceae</taxon>
        <taxon>Pseudoclavibacter</taxon>
    </lineage>
</organism>
<evidence type="ECO:0000256" key="4">
    <source>
        <dbReference type="HAMAP-Rule" id="MF_02126"/>
    </source>
</evidence>
<feature type="binding site" evidence="4">
    <location>
        <position position="202"/>
    </location>
    <ligand>
        <name>S-adenosyl-L-methionine</name>
        <dbReference type="ChEBI" id="CHEBI:59789"/>
    </ligand>
</feature>
<comment type="caution">
    <text evidence="6">The sequence shown here is derived from an EMBL/GenBank/DDBJ whole genome shotgun (WGS) entry which is preliminary data.</text>
</comment>
<dbReference type="RefSeq" id="WP_158028469.1">
    <property type="nucleotide sequence ID" value="NZ_BMHG01000001.1"/>
</dbReference>
<dbReference type="Proteomes" id="UP000431744">
    <property type="component" value="Unassembled WGS sequence"/>
</dbReference>
<dbReference type="PROSITE" id="PS00092">
    <property type="entry name" value="N6_MTASE"/>
    <property type="match status" value="1"/>
</dbReference>
<sequence>MNEPLSNLRREARAALGRARVPNPAADADALLAGVLGRRPGDIVLEALLGRALSADEAADVRAAVGRRARREPLQHILGSAAFGDLELAVGPGVFVPRPETEVLVDVAIRRLHAAGRPRPLVADLGSGSGAVALGIAGGLLARRNPPVEPTIVAVEASPHTWPWLVRNVRSHGRGAVRAIYDRLGDRALGHAGRPFDAIVSNPPYVPRANEPTDPEVRRYDPGIALYGGDDGLDVIREIAGLGHRWLVPGGFVLLEHDDHHGDVVRSLLAAAGYERAETHRDLAGRDRVTVAYRPC</sequence>
<dbReference type="PANTHER" id="PTHR18895:SF74">
    <property type="entry name" value="MTRF1L RELEASE FACTOR GLUTAMINE METHYLTRANSFERASE"/>
    <property type="match status" value="1"/>
</dbReference>
<evidence type="ECO:0000256" key="1">
    <source>
        <dbReference type="ARBA" id="ARBA00022603"/>
    </source>
</evidence>
<dbReference type="Pfam" id="PF17827">
    <property type="entry name" value="PrmC_N"/>
    <property type="match status" value="1"/>
</dbReference>
<dbReference type="GO" id="GO:0102559">
    <property type="term" value="F:peptide chain release factor N(5)-glutamine methyltransferase activity"/>
    <property type="evidence" value="ECO:0007669"/>
    <property type="project" value="UniProtKB-EC"/>
</dbReference>
<dbReference type="CDD" id="cd02440">
    <property type="entry name" value="AdoMet_MTases"/>
    <property type="match status" value="1"/>
</dbReference>
<dbReference type="GO" id="GO:0003676">
    <property type="term" value="F:nucleic acid binding"/>
    <property type="evidence" value="ECO:0007669"/>
    <property type="project" value="InterPro"/>
</dbReference>
<comment type="caution">
    <text evidence="4">Lacks conserved residue(s) required for the propagation of feature annotation.</text>
</comment>
<dbReference type="PANTHER" id="PTHR18895">
    <property type="entry name" value="HEMK METHYLTRANSFERASE"/>
    <property type="match status" value="1"/>
</dbReference>
<dbReference type="EC" id="2.1.1.297" evidence="4"/>
<gene>
    <name evidence="4 6" type="primary">prmC</name>
    <name evidence="6" type="ORF">F8O04_06575</name>
</gene>
<comment type="similarity">
    <text evidence="4">Belongs to the protein N5-glutamine methyltransferase family. PrmC subfamily.</text>
</comment>
<dbReference type="HAMAP" id="MF_02126">
    <property type="entry name" value="RF_methyltr_PrmC"/>
    <property type="match status" value="1"/>
</dbReference>
<accession>A0A6H9WT71</accession>
<comment type="catalytic activity">
    <reaction evidence="4">
        <text>L-glutaminyl-[peptide chain release factor] + S-adenosyl-L-methionine = N(5)-methyl-L-glutaminyl-[peptide chain release factor] + S-adenosyl-L-homocysteine + H(+)</text>
        <dbReference type="Rhea" id="RHEA:42896"/>
        <dbReference type="Rhea" id="RHEA-COMP:10271"/>
        <dbReference type="Rhea" id="RHEA-COMP:10272"/>
        <dbReference type="ChEBI" id="CHEBI:15378"/>
        <dbReference type="ChEBI" id="CHEBI:30011"/>
        <dbReference type="ChEBI" id="CHEBI:57856"/>
        <dbReference type="ChEBI" id="CHEBI:59789"/>
        <dbReference type="ChEBI" id="CHEBI:61891"/>
        <dbReference type="EC" id="2.1.1.297"/>
    </reaction>
</comment>